<keyword evidence="2" id="KW-0472">Membrane</keyword>
<keyword evidence="2" id="KW-1133">Transmembrane helix</keyword>
<protein>
    <submittedName>
        <fullName evidence="3">Uncharacterized protein</fullName>
    </submittedName>
</protein>
<keyword evidence="2" id="KW-0812">Transmembrane</keyword>
<organism evidence="3 4">
    <name type="scientific">Paraburkholderia silviterrae</name>
    <dbReference type="NCBI Taxonomy" id="2528715"/>
    <lineage>
        <taxon>Bacteria</taxon>
        <taxon>Pseudomonadati</taxon>
        <taxon>Pseudomonadota</taxon>
        <taxon>Betaproteobacteria</taxon>
        <taxon>Burkholderiales</taxon>
        <taxon>Burkholderiaceae</taxon>
        <taxon>Paraburkholderia</taxon>
    </lineage>
</organism>
<reference evidence="3 4" key="1">
    <citation type="submission" date="2019-03" db="EMBL/GenBank/DDBJ databases">
        <title>Paraburkholderia sp. 4M-K11, isolated from subtropical forest soil.</title>
        <authorList>
            <person name="Gao Z.-H."/>
            <person name="Qiu L.-H."/>
        </authorList>
    </citation>
    <scope>NUCLEOTIDE SEQUENCE [LARGE SCALE GENOMIC DNA]</scope>
    <source>
        <strain evidence="3 4">4M-K11</strain>
    </source>
</reference>
<evidence type="ECO:0000256" key="2">
    <source>
        <dbReference type="SAM" id="Phobius"/>
    </source>
</evidence>
<dbReference type="AlphaFoldDB" id="A0A4R5M4T1"/>
<feature type="region of interest" description="Disordered" evidence="1">
    <location>
        <begin position="106"/>
        <end position="125"/>
    </location>
</feature>
<dbReference type="Proteomes" id="UP000295722">
    <property type="component" value="Unassembled WGS sequence"/>
</dbReference>
<evidence type="ECO:0000313" key="4">
    <source>
        <dbReference type="Proteomes" id="UP000295722"/>
    </source>
</evidence>
<keyword evidence="4" id="KW-1185">Reference proteome</keyword>
<gene>
    <name evidence="3" type="ORF">EYW47_27280</name>
</gene>
<dbReference type="OrthoDB" id="9948041at2"/>
<name>A0A4R5M4T1_9BURK</name>
<sequence length="125" mass="13650">MENFTRLELFCRLFLGLFVGFFCVTAALFVRYKVANPLAQVAAVQLKSAPQTEASGAPSKPVAPAAKLRPATPSLKPEERILITSSTSTLVTFIAAVVANLMSWRKGKRGRRPKESRAPSTRRST</sequence>
<evidence type="ECO:0000313" key="3">
    <source>
        <dbReference type="EMBL" id="TDG20195.1"/>
    </source>
</evidence>
<accession>A0A4R5M4T1</accession>
<proteinExistence type="predicted"/>
<dbReference type="EMBL" id="SMRP01000017">
    <property type="protein sequence ID" value="TDG20195.1"/>
    <property type="molecule type" value="Genomic_DNA"/>
</dbReference>
<comment type="caution">
    <text evidence="3">The sequence shown here is derived from an EMBL/GenBank/DDBJ whole genome shotgun (WGS) entry which is preliminary data.</text>
</comment>
<evidence type="ECO:0000256" key="1">
    <source>
        <dbReference type="SAM" id="MobiDB-lite"/>
    </source>
</evidence>
<feature type="transmembrane region" description="Helical" evidence="2">
    <location>
        <begin position="81"/>
        <end position="102"/>
    </location>
</feature>
<feature type="region of interest" description="Disordered" evidence="1">
    <location>
        <begin position="50"/>
        <end position="71"/>
    </location>
</feature>
<dbReference type="RefSeq" id="WP_133197950.1">
    <property type="nucleotide sequence ID" value="NZ_JBHUCW010000029.1"/>
</dbReference>
<feature type="transmembrane region" description="Helical" evidence="2">
    <location>
        <begin position="9"/>
        <end position="30"/>
    </location>
</feature>